<comment type="similarity">
    <text evidence="2">Belongs to the glycosyltransferase 28 family.</text>
</comment>
<dbReference type="PANTHER" id="PTHR43025:SF3">
    <property type="entry name" value="MONOGALACTOSYLDIACYLGLYCEROL SYNTHASE 1, CHLOROPLASTIC"/>
    <property type="match status" value="1"/>
</dbReference>
<evidence type="ECO:0000259" key="6">
    <source>
        <dbReference type="Pfam" id="PF06925"/>
    </source>
</evidence>
<gene>
    <name evidence="7" type="ORF">M5X19_28980</name>
</gene>
<dbReference type="Pfam" id="PF04101">
    <property type="entry name" value="Glyco_tran_28_C"/>
    <property type="match status" value="1"/>
</dbReference>
<evidence type="ECO:0000256" key="1">
    <source>
        <dbReference type="ARBA" id="ARBA00004370"/>
    </source>
</evidence>
<accession>A0ABT4GL22</accession>
<evidence type="ECO:0000313" key="7">
    <source>
        <dbReference type="EMBL" id="MCY9696905.1"/>
    </source>
</evidence>
<feature type="domain" description="Glycosyl transferase family 28 C-terminal" evidence="5">
    <location>
        <begin position="228"/>
        <end position="357"/>
    </location>
</feature>
<evidence type="ECO:0000256" key="4">
    <source>
        <dbReference type="ARBA" id="ARBA00022679"/>
    </source>
</evidence>
<dbReference type="InterPro" id="IPR050519">
    <property type="entry name" value="Glycosyltransf_28_UgtP"/>
</dbReference>
<dbReference type="Pfam" id="PF06925">
    <property type="entry name" value="MGDG_synth"/>
    <property type="match status" value="1"/>
</dbReference>
<dbReference type="Proteomes" id="UP001527099">
    <property type="component" value="Unassembled WGS sequence"/>
</dbReference>
<proteinExistence type="inferred from homology"/>
<dbReference type="SUPFAM" id="SSF53756">
    <property type="entry name" value="UDP-Glycosyltransferase/glycogen phosphorylase"/>
    <property type="match status" value="1"/>
</dbReference>
<feature type="domain" description="Diacylglycerol glucosyltransferase N-terminal" evidence="6">
    <location>
        <begin position="18"/>
        <end position="181"/>
    </location>
</feature>
<dbReference type="InterPro" id="IPR009695">
    <property type="entry name" value="Diacylglyc_glucosyltr_N"/>
</dbReference>
<comment type="subcellular location">
    <subcellularLocation>
        <location evidence="1">Membrane</location>
    </subcellularLocation>
</comment>
<dbReference type="Gene3D" id="3.40.50.2000">
    <property type="entry name" value="Glycogen Phosphorylase B"/>
    <property type="match status" value="1"/>
</dbReference>
<sequence>MNIFPKILVLTAGYGNGHLQASQALSEQFEKQGAKQVVTLDLMKEGHPLLNTITISLYNKSTQVARMGLDYYGWSYYLTREAEYDALINRSLNILGRKKLFQYIQQIRPDAVVNTFPFGATPEVCRTLGVSNFTVITDYALHSRWIHPEVDKYYVATEVLQQQLMSKGFTKNQIHVSGIPIRKQFDEMKSDKQSVLVNNTKKKSILVMAGDYGISSYMEEMVLSLLAIGDHEITVICGRNEKVKHKLDALQSFHPNLNVLGYVSNIHEYMSNTTCIVTKAGGLTLTEAISMRIPIFIFKPYAGQERENAIFLSEQGVASISNHVDELAAQLKGLIDTPLLQSEIKSRMLALKKTQAASVIAHDIMETIRQPISVSV</sequence>
<name>A0ABT4GL22_9BACL</name>
<comment type="caution">
    <text evidence="7">The sequence shown here is derived from an EMBL/GenBank/DDBJ whole genome shotgun (WGS) entry which is preliminary data.</text>
</comment>
<evidence type="ECO:0000256" key="2">
    <source>
        <dbReference type="ARBA" id="ARBA00006962"/>
    </source>
</evidence>
<keyword evidence="3" id="KW-0328">Glycosyltransferase</keyword>
<dbReference type="RefSeq" id="WP_051253255.1">
    <property type="nucleotide sequence ID" value="NZ_JAMDMW010000078.1"/>
</dbReference>
<dbReference type="PANTHER" id="PTHR43025">
    <property type="entry name" value="MONOGALACTOSYLDIACYLGLYCEROL SYNTHASE"/>
    <property type="match status" value="1"/>
</dbReference>
<protein>
    <submittedName>
        <fullName evidence="7">Uncharacterized protein</fullName>
    </submittedName>
</protein>
<keyword evidence="4" id="KW-0808">Transferase</keyword>
<dbReference type="EMBL" id="JAMDMX010000115">
    <property type="protein sequence ID" value="MCY9696905.1"/>
    <property type="molecule type" value="Genomic_DNA"/>
</dbReference>
<keyword evidence="8" id="KW-1185">Reference proteome</keyword>
<evidence type="ECO:0000259" key="5">
    <source>
        <dbReference type="Pfam" id="PF04101"/>
    </source>
</evidence>
<dbReference type="InterPro" id="IPR007235">
    <property type="entry name" value="Glyco_trans_28_C"/>
</dbReference>
<reference evidence="7 8" key="1">
    <citation type="submission" date="2022-05" db="EMBL/GenBank/DDBJ databases">
        <title>Genome Sequencing of Bee-Associated Microbes.</title>
        <authorList>
            <person name="Dunlap C."/>
        </authorList>
    </citation>
    <scope>NUCLEOTIDE SEQUENCE [LARGE SCALE GENOMIC DNA]</scope>
    <source>
        <strain evidence="7 8">NRRL B-14421</strain>
    </source>
</reference>
<evidence type="ECO:0000313" key="8">
    <source>
        <dbReference type="Proteomes" id="UP001527099"/>
    </source>
</evidence>
<organism evidence="7 8">
    <name type="scientific">Paenibacillus alginolyticus</name>
    <dbReference type="NCBI Taxonomy" id="59839"/>
    <lineage>
        <taxon>Bacteria</taxon>
        <taxon>Bacillati</taxon>
        <taxon>Bacillota</taxon>
        <taxon>Bacilli</taxon>
        <taxon>Bacillales</taxon>
        <taxon>Paenibacillaceae</taxon>
        <taxon>Paenibacillus</taxon>
    </lineage>
</organism>
<evidence type="ECO:0000256" key="3">
    <source>
        <dbReference type="ARBA" id="ARBA00022676"/>
    </source>
</evidence>